<evidence type="ECO:0008006" key="4">
    <source>
        <dbReference type="Google" id="ProtNLM"/>
    </source>
</evidence>
<feature type="signal peptide" evidence="1">
    <location>
        <begin position="1"/>
        <end position="21"/>
    </location>
</feature>
<sequence>MHPFTLLPLLLPLLLPTLTLSSPLSPRQPNPCIPTSYTITDFHYTSSPSSGAHIAFTFHSSFPDLSIIDDAAASTTGTLCEANSAPGTPIPNSNVCVTGRRNLVFELRGSQERADFQVVHGWRCGGQEWLSSTHRKIDPLSCSLDVAGTLRCTSTQNSFQPENVRRICATPTCP</sequence>
<dbReference type="Proteomes" id="UP000800097">
    <property type="component" value="Unassembled WGS sequence"/>
</dbReference>
<reference evidence="2" key="1">
    <citation type="journal article" date="2020" name="Stud. Mycol.">
        <title>101 Dothideomycetes genomes: a test case for predicting lifestyles and emergence of pathogens.</title>
        <authorList>
            <person name="Haridas S."/>
            <person name="Albert R."/>
            <person name="Binder M."/>
            <person name="Bloem J."/>
            <person name="Labutti K."/>
            <person name="Salamov A."/>
            <person name="Andreopoulos B."/>
            <person name="Baker S."/>
            <person name="Barry K."/>
            <person name="Bills G."/>
            <person name="Bluhm B."/>
            <person name="Cannon C."/>
            <person name="Castanera R."/>
            <person name="Culley D."/>
            <person name="Daum C."/>
            <person name="Ezra D."/>
            <person name="Gonzalez J."/>
            <person name="Henrissat B."/>
            <person name="Kuo A."/>
            <person name="Liang C."/>
            <person name="Lipzen A."/>
            <person name="Lutzoni F."/>
            <person name="Magnuson J."/>
            <person name="Mondo S."/>
            <person name="Nolan M."/>
            <person name="Ohm R."/>
            <person name="Pangilinan J."/>
            <person name="Park H.-J."/>
            <person name="Ramirez L."/>
            <person name="Alfaro M."/>
            <person name="Sun H."/>
            <person name="Tritt A."/>
            <person name="Yoshinaga Y."/>
            <person name="Zwiers L.-H."/>
            <person name="Turgeon B."/>
            <person name="Goodwin S."/>
            <person name="Spatafora J."/>
            <person name="Crous P."/>
            <person name="Grigoriev I."/>
        </authorList>
    </citation>
    <scope>NUCLEOTIDE SEQUENCE</scope>
    <source>
        <strain evidence="2">CBS 379.55</strain>
    </source>
</reference>
<dbReference type="RefSeq" id="XP_033653215.1">
    <property type="nucleotide sequence ID" value="XM_033795684.1"/>
</dbReference>
<evidence type="ECO:0000313" key="2">
    <source>
        <dbReference type="EMBL" id="KAF2275676.1"/>
    </source>
</evidence>
<accession>A0A6A6JJ29</accession>
<dbReference type="AlphaFoldDB" id="A0A6A6JJ29"/>
<dbReference type="EMBL" id="ML986496">
    <property type="protein sequence ID" value="KAF2275676.1"/>
    <property type="molecule type" value="Genomic_DNA"/>
</dbReference>
<protein>
    <recommendedName>
        <fullName evidence="4">AA1-like domain-containing protein</fullName>
    </recommendedName>
</protein>
<dbReference type="GeneID" id="54548859"/>
<organism evidence="2 3">
    <name type="scientific">Westerdykella ornata</name>
    <dbReference type="NCBI Taxonomy" id="318751"/>
    <lineage>
        <taxon>Eukaryota</taxon>
        <taxon>Fungi</taxon>
        <taxon>Dikarya</taxon>
        <taxon>Ascomycota</taxon>
        <taxon>Pezizomycotina</taxon>
        <taxon>Dothideomycetes</taxon>
        <taxon>Pleosporomycetidae</taxon>
        <taxon>Pleosporales</taxon>
        <taxon>Sporormiaceae</taxon>
        <taxon>Westerdykella</taxon>
    </lineage>
</organism>
<name>A0A6A6JJ29_WESOR</name>
<dbReference type="OrthoDB" id="3763539at2759"/>
<evidence type="ECO:0000256" key="1">
    <source>
        <dbReference type="SAM" id="SignalP"/>
    </source>
</evidence>
<feature type="chain" id="PRO_5025526875" description="AA1-like domain-containing protein" evidence="1">
    <location>
        <begin position="22"/>
        <end position="174"/>
    </location>
</feature>
<proteinExistence type="predicted"/>
<keyword evidence="1" id="KW-0732">Signal</keyword>
<gene>
    <name evidence="2" type="ORF">EI97DRAFT_378818</name>
</gene>
<evidence type="ECO:0000313" key="3">
    <source>
        <dbReference type="Proteomes" id="UP000800097"/>
    </source>
</evidence>
<keyword evidence="3" id="KW-1185">Reference proteome</keyword>